<dbReference type="Gene3D" id="3.40.50.1820">
    <property type="entry name" value="alpha/beta hydrolase"/>
    <property type="match status" value="1"/>
</dbReference>
<proteinExistence type="predicted"/>
<sequence length="267" mass="28382">MLSFRPFFILLSAALASALNSTLTQVTDALVNNPTNIYFGDTPYAQLADEYANFIVVYPSTPNSDNCWDVSSTASLTRDGGGDSTGIASMVQYAKDTWGVPADKVFVTGTSSGGMMTNVLAATYPDVFAAGVVYSGVAAGCFASDSSTVDAWNSTCALGDAIGTSEQWASIVHDMYPGYTGTYPRMQEYHGDADEWIFPQNLEEEVKQWAGVFGYNANAPGQVQADAPSAGYTKSVYGESLQGILAEGVGHTVPVQGEEDLRWFGII</sequence>
<evidence type="ECO:0000313" key="5">
    <source>
        <dbReference type="EMBL" id="TRM59946.1"/>
    </source>
</evidence>
<accession>A0A550C5G1</accession>
<reference evidence="5 6" key="1">
    <citation type="journal article" date="2019" name="New Phytol.">
        <title>Comparative genomics reveals unique wood-decay strategies and fruiting body development in the Schizophyllaceae.</title>
        <authorList>
            <person name="Almasi E."/>
            <person name="Sahu N."/>
            <person name="Krizsan K."/>
            <person name="Balint B."/>
            <person name="Kovacs G.M."/>
            <person name="Kiss B."/>
            <person name="Cseklye J."/>
            <person name="Drula E."/>
            <person name="Henrissat B."/>
            <person name="Nagy I."/>
            <person name="Chovatia M."/>
            <person name="Adam C."/>
            <person name="LaButti K."/>
            <person name="Lipzen A."/>
            <person name="Riley R."/>
            <person name="Grigoriev I.V."/>
            <person name="Nagy L.G."/>
        </authorList>
    </citation>
    <scope>NUCLEOTIDE SEQUENCE [LARGE SCALE GENOMIC DNA]</scope>
    <source>
        <strain evidence="5 6">NL-1724</strain>
    </source>
</reference>
<evidence type="ECO:0000256" key="1">
    <source>
        <dbReference type="ARBA" id="ARBA00022487"/>
    </source>
</evidence>
<name>A0A550C5G1_9AGAR</name>
<dbReference type="EMBL" id="VDMD01000025">
    <property type="protein sequence ID" value="TRM59946.1"/>
    <property type="molecule type" value="Genomic_DNA"/>
</dbReference>
<comment type="caution">
    <text evidence="5">The sequence shown here is derived from an EMBL/GenBank/DDBJ whole genome shotgun (WGS) entry which is preliminary data.</text>
</comment>
<feature type="signal peptide" evidence="4">
    <location>
        <begin position="1"/>
        <end position="18"/>
    </location>
</feature>
<dbReference type="InterPro" id="IPR010126">
    <property type="entry name" value="Esterase_phb"/>
</dbReference>
<dbReference type="OrthoDB" id="2425929at2759"/>
<keyword evidence="6" id="KW-1185">Reference proteome</keyword>
<dbReference type="Proteomes" id="UP000320762">
    <property type="component" value="Unassembled WGS sequence"/>
</dbReference>
<dbReference type="PANTHER" id="PTHR43037">
    <property type="entry name" value="UNNAMED PRODUCT-RELATED"/>
    <property type="match status" value="1"/>
</dbReference>
<dbReference type="SUPFAM" id="SSF53474">
    <property type="entry name" value="alpha/beta-Hydrolases"/>
    <property type="match status" value="1"/>
</dbReference>
<evidence type="ECO:0000256" key="2">
    <source>
        <dbReference type="ARBA" id="ARBA00022729"/>
    </source>
</evidence>
<dbReference type="Pfam" id="PF10503">
    <property type="entry name" value="Esterase_PHB"/>
    <property type="match status" value="1"/>
</dbReference>
<keyword evidence="3 5" id="KW-0378">Hydrolase</keyword>
<feature type="chain" id="PRO_5039706936" evidence="4">
    <location>
        <begin position="19"/>
        <end position="267"/>
    </location>
</feature>
<keyword evidence="2 4" id="KW-0732">Signal</keyword>
<gene>
    <name evidence="5" type="ORF">BD626DRAFT_506935</name>
</gene>
<evidence type="ECO:0000313" key="6">
    <source>
        <dbReference type="Proteomes" id="UP000320762"/>
    </source>
</evidence>
<dbReference type="InterPro" id="IPR050955">
    <property type="entry name" value="Plant_Biomass_Hydrol_Est"/>
</dbReference>
<dbReference type="PANTHER" id="PTHR43037:SF5">
    <property type="entry name" value="FERULOYL ESTERASE"/>
    <property type="match status" value="1"/>
</dbReference>
<dbReference type="GO" id="GO:0052689">
    <property type="term" value="F:carboxylic ester hydrolase activity"/>
    <property type="evidence" value="ECO:0007669"/>
    <property type="project" value="UniProtKB-KW"/>
</dbReference>
<evidence type="ECO:0000256" key="3">
    <source>
        <dbReference type="ARBA" id="ARBA00022801"/>
    </source>
</evidence>
<protein>
    <submittedName>
        <fullName evidence="5">Alpha/Beta hydrolase protein</fullName>
    </submittedName>
</protein>
<dbReference type="InterPro" id="IPR029058">
    <property type="entry name" value="AB_hydrolase_fold"/>
</dbReference>
<keyword evidence="1" id="KW-0719">Serine esterase</keyword>
<dbReference type="STRING" id="97359.A0A550C5G1"/>
<organism evidence="5 6">
    <name type="scientific">Schizophyllum amplum</name>
    <dbReference type="NCBI Taxonomy" id="97359"/>
    <lineage>
        <taxon>Eukaryota</taxon>
        <taxon>Fungi</taxon>
        <taxon>Dikarya</taxon>
        <taxon>Basidiomycota</taxon>
        <taxon>Agaricomycotina</taxon>
        <taxon>Agaricomycetes</taxon>
        <taxon>Agaricomycetidae</taxon>
        <taxon>Agaricales</taxon>
        <taxon>Schizophyllaceae</taxon>
        <taxon>Schizophyllum</taxon>
    </lineage>
</organism>
<dbReference type="GO" id="GO:0005576">
    <property type="term" value="C:extracellular region"/>
    <property type="evidence" value="ECO:0007669"/>
    <property type="project" value="InterPro"/>
</dbReference>
<dbReference type="AlphaFoldDB" id="A0A550C5G1"/>
<evidence type="ECO:0000256" key="4">
    <source>
        <dbReference type="SAM" id="SignalP"/>
    </source>
</evidence>